<keyword evidence="4 6" id="KW-0547">Nucleotide-binding</keyword>
<dbReference type="InterPro" id="IPR027417">
    <property type="entry name" value="P-loop_NTPase"/>
</dbReference>
<proteinExistence type="inferred from homology"/>
<evidence type="ECO:0000256" key="1">
    <source>
        <dbReference type="ARBA" id="ARBA00000373"/>
    </source>
</evidence>
<dbReference type="EC" id="2.7.4.23" evidence="6"/>
<protein>
    <recommendedName>
        <fullName evidence="6">Ribose 1,5-bisphosphate phosphokinase PhnN</fullName>
        <ecNumber evidence="6">2.7.4.23</ecNumber>
    </recommendedName>
    <alternativeName>
        <fullName evidence="6">Ribose 1,5-bisphosphokinase</fullName>
    </alternativeName>
</protein>
<evidence type="ECO:0000256" key="3">
    <source>
        <dbReference type="ARBA" id="ARBA00022679"/>
    </source>
</evidence>
<dbReference type="NCBIfam" id="TIGR02322">
    <property type="entry name" value="phosphon_PhnN"/>
    <property type="match status" value="1"/>
</dbReference>
<comment type="function">
    <text evidence="6">Catalyzes the phosphorylation of ribose 1,5-bisphosphate to 5-phospho-D-ribosyl alpha-1-diphosphate (PRPP).</text>
</comment>
<dbReference type="UniPathway" id="UPA00087">
    <property type="reaction ID" value="UER00175"/>
</dbReference>
<evidence type="ECO:0000256" key="6">
    <source>
        <dbReference type="HAMAP-Rule" id="MF_00836"/>
    </source>
</evidence>
<comment type="similarity">
    <text evidence="6">Belongs to the ribose 1,5-bisphosphokinase family.</text>
</comment>
<dbReference type="AlphaFoldDB" id="A0A2T3NKW4"/>
<dbReference type="GO" id="GO:0033863">
    <property type="term" value="F:ribose 1,5-bisphosphate phosphokinase activity"/>
    <property type="evidence" value="ECO:0007669"/>
    <property type="project" value="UniProtKB-UniRule"/>
</dbReference>
<name>A0A2T3NKW4_9GAMM</name>
<dbReference type="PANTHER" id="PTHR23117:SF8">
    <property type="entry name" value="RIBOSE 1,5-BISPHOSPHATE PHOSPHOKINASE PHNN"/>
    <property type="match status" value="1"/>
</dbReference>
<evidence type="ECO:0000256" key="5">
    <source>
        <dbReference type="ARBA" id="ARBA00022840"/>
    </source>
</evidence>
<evidence type="ECO:0000259" key="7">
    <source>
        <dbReference type="SMART" id="SM00072"/>
    </source>
</evidence>
<dbReference type="PANTHER" id="PTHR23117">
    <property type="entry name" value="GUANYLATE KINASE-RELATED"/>
    <property type="match status" value="1"/>
</dbReference>
<evidence type="ECO:0000256" key="4">
    <source>
        <dbReference type="ARBA" id="ARBA00022741"/>
    </source>
</evidence>
<keyword evidence="3 6" id="KW-0808">Transferase</keyword>
<sequence length="214" mass="24143">MPKNRNARRSALNKQGTLFYVMGASGAGKDSLLQAIRTLYPKQLLVAHRYITRSAQAGGENHVELSSEEFAQRAQRGLFAMSWKANGFNYALGKEIELWLSQGLDVVVNGSRAYLEQAMMDFGYRVVPVIVDVSAEVLEARLYARGRETPDQIVDRLARAEYYRGQCPDSGFVVDNSGSLQQTIEQFINHYSQYQSAMPRLSQHTMSINKERLQ</sequence>
<organism evidence="8 9">
    <name type="scientific">Photobacterium rosenbergii</name>
    <dbReference type="NCBI Taxonomy" id="294936"/>
    <lineage>
        <taxon>Bacteria</taxon>
        <taxon>Pseudomonadati</taxon>
        <taxon>Pseudomonadota</taxon>
        <taxon>Gammaproteobacteria</taxon>
        <taxon>Vibrionales</taxon>
        <taxon>Vibrionaceae</taxon>
        <taxon>Photobacterium</taxon>
    </lineage>
</organism>
<comment type="catalytic activity">
    <reaction evidence="1 6">
        <text>alpha-D-ribose 1,5-bisphosphate + ATP = 5-phospho-alpha-D-ribose 1-diphosphate + ADP</text>
        <dbReference type="Rhea" id="RHEA:20109"/>
        <dbReference type="ChEBI" id="CHEBI:30616"/>
        <dbReference type="ChEBI" id="CHEBI:58017"/>
        <dbReference type="ChEBI" id="CHEBI:68688"/>
        <dbReference type="ChEBI" id="CHEBI:456216"/>
        <dbReference type="EC" id="2.7.4.23"/>
    </reaction>
</comment>
<comment type="caution">
    <text evidence="8">The sequence shown here is derived from an EMBL/GenBank/DDBJ whole genome shotgun (WGS) entry which is preliminary data.</text>
</comment>
<evidence type="ECO:0000313" key="8">
    <source>
        <dbReference type="EMBL" id="PSW16158.1"/>
    </source>
</evidence>
<comment type="pathway">
    <text evidence="2 6">Metabolic intermediate biosynthesis; 5-phospho-alpha-D-ribose 1-diphosphate biosynthesis; 5-phospho-alpha-D-ribose 1-diphosphate from D-ribose 5-phosphate (route II): step 3/3.</text>
</comment>
<dbReference type="GO" id="GO:0006015">
    <property type="term" value="P:5-phosphoribose 1-diphosphate biosynthetic process"/>
    <property type="evidence" value="ECO:0007669"/>
    <property type="project" value="UniProtKB-UniRule"/>
</dbReference>
<dbReference type="GO" id="GO:0019634">
    <property type="term" value="P:organic phosphonate metabolic process"/>
    <property type="evidence" value="ECO:0007669"/>
    <property type="project" value="UniProtKB-UniRule"/>
</dbReference>
<dbReference type="OrthoDB" id="341217at2"/>
<dbReference type="Gene3D" id="3.40.50.300">
    <property type="entry name" value="P-loop containing nucleotide triphosphate hydrolases"/>
    <property type="match status" value="1"/>
</dbReference>
<dbReference type="Proteomes" id="UP000241346">
    <property type="component" value="Unassembled WGS sequence"/>
</dbReference>
<evidence type="ECO:0000313" key="9">
    <source>
        <dbReference type="Proteomes" id="UP000241346"/>
    </source>
</evidence>
<dbReference type="InterPro" id="IPR008145">
    <property type="entry name" value="GK/Ca_channel_bsu"/>
</dbReference>
<dbReference type="GO" id="GO:0005524">
    <property type="term" value="F:ATP binding"/>
    <property type="evidence" value="ECO:0007669"/>
    <property type="project" value="UniProtKB-KW"/>
</dbReference>
<dbReference type="GO" id="GO:0005829">
    <property type="term" value="C:cytosol"/>
    <property type="evidence" value="ECO:0007669"/>
    <property type="project" value="TreeGrafter"/>
</dbReference>
<evidence type="ECO:0000256" key="2">
    <source>
        <dbReference type="ARBA" id="ARBA00005069"/>
    </source>
</evidence>
<comment type="caution">
    <text evidence="6">Lacks conserved residue(s) required for the propagation of feature annotation.</text>
</comment>
<feature type="domain" description="Guanylate kinase/L-type calcium channel beta subunit" evidence="7">
    <location>
        <begin position="15"/>
        <end position="195"/>
    </location>
</feature>
<dbReference type="HAMAP" id="MF_00836">
    <property type="entry name" value="PhnN"/>
    <property type="match status" value="1"/>
</dbReference>
<reference evidence="8 9" key="1">
    <citation type="submission" date="2018-03" db="EMBL/GenBank/DDBJ databases">
        <title>Whole genome sequencing of Histamine producing bacteria.</title>
        <authorList>
            <person name="Butler K."/>
        </authorList>
    </citation>
    <scope>NUCLEOTIDE SEQUENCE [LARGE SCALE GENOMIC DNA]</scope>
    <source>
        <strain evidence="8 9">DSM 19138</strain>
    </source>
</reference>
<dbReference type="NCBIfam" id="NF007485">
    <property type="entry name" value="PRK10078.1"/>
    <property type="match status" value="1"/>
</dbReference>
<keyword evidence="5 6" id="KW-0067">ATP-binding</keyword>
<dbReference type="InterPro" id="IPR012699">
    <property type="entry name" value="PhnN"/>
</dbReference>
<dbReference type="SUPFAM" id="SSF52540">
    <property type="entry name" value="P-loop containing nucleoside triphosphate hydrolases"/>
    <property type="match status" value="1"/>
</dbReference>
<gene>
    <name evidence="6" type="primary">phnN</name>
    <name evidence="8" type="ORF">C9J01_03905</name>
</gene>
<dbReference type="SMART" id="SM00072">
    <property type="entry name" value="GuKc"/>
    <property type="match status" value="1"/>
</dbReference>
<dbReference type="EMBL" id="PYMB01000001">
    <property type="protein sequence ID" value="PSW16158.1"/>
    <property type="molecule type" value="Genomic_DNA"/>
</dbReference>
<accession>A0A2T3NKW4</accession>